<evidence type="ECO:0000313" key="2">
    <source>
        <dbReference type="Proteomes" id="UP000037594"/>
    </source>
</evidence>
<dbReference type="EMBL" id="LFOD01000008">
    <property type="protein sequence ID" value="KMV18386.1"/>
    <property type="molecule type" value="Genomic_DNA"/>
</dbReference>
<evidence type="ECO:0000313" key="1">
    <source>
        <dbReference type="EMBL" id="KMV18386.1"/>
    </source>
</evidence>
<comment type="caution">
    <text evidence="1">The sequence shown here is derived from an EMBL/GenBank/DDBJ whole genome shotgun (WGS) entry which is preliminary data.</text>
</comment>
<reference evidence="1 2" key="1">
    <citation type="submission" date="2015-06" db="EMBL/GenBank/DDBJ databases">
        <title>Genome sequence of Mycobacterium conceptionense strain MLE.</title>
        <authorList>
            <person name="Greninger A.L."/>
            <person name="Cunningham G."/>
            <person name="Chiu C.Y."/>
            <person name="Miller S."/>
        </authorList>
    </citation>
    <scope>NUCLEOTIDE SEQUENCE [LARGE SCALE GENOMIC DNA]</scope>
    <source>
        <strain evidence="1 2">MLE</strain>
    </source>
</reference>
<gene>
    <name evidence="1" type="ORF">ACT17_11950</name>
</gene>
<protein>
    <submittedName>
        <fullName evidence="1">Uncharacterized protein</fullName>
    </submittedName>
</protein>
<dbReference type="AlphaFoldDB" id="A0A0J8UAJ1"/>
<name>A0A0J8UAJ1_9MYCO</name>
<organism evidence="1 2">
    <name type="scientific">Mycolicibacterium conceptionense</name>
    <dbReference type="NCBI Taxonomy" id="451644"/>
    <lineage>
        <taxon>Bacteria</taxon>
        <taxon>Bacillati</taxon>
        <taxon>Actinomycetota</taxon>
        <taxon>Actinomycetes</taxon>
        <taxon>Mycobacteriales</taxon>
        <taxon>Mycobacteriaceae</taxon>
        <taxon>Mycolicibacterium</taxon>
    </lineage>
</organism>
<accession>A0A0J8UAJ1</accession>
<proteinExistence type="predicted"/>
<dbReference type="Proteomes" id="UP000037594">
    <property type="component" value="Unassembled WGS sequence"/>
</dbReference>
<sequence length="106" mass="11634">MTAEDFQLIDHVTERILPLVEDNSGEGVYGYGHWDKASFAAAVNGYDLQRRPDGSSSAGHYRPDDVRHGWAVVTDPVAKSFSWAGVTPDHPNSFPVTLIQRTPGSH</sequence>
<dbReference type="PATRIC" id="fig|451644.5.peg.2472"/>